<dbReference type="Gene3D" id="3.40.390.10">
    <property type="entry name" value="Collagenase (Catalytic Domain)"/>
    <property type="match status" value="1"/>
</dbReference>
<keyword evidence="4 10" id="KW-0732">Signal</keyword>
<comment type="similarity">
    <text evidence="1">Belongs to the peptidase M43B family.</text>
</comment>
<keyword evidence="8" id="KW-1015">Disulfide bond</keyword>
<dbReference type="PANTHER" id="PTHR47466:SF1">
    <property type="entry name" value="METALLOPROTEASE MEP1 (AFU_ORTHOLOGUE AFUA_1G07730)-RELATED"/>
    <property type="match status" value="1"/>
</dbReference>
<evidence type="ECO:0000313" key="15">
    <source>
        <dbReference type="Proteomes" id="UP000590811"/>
    </source>
</evidence>
<keyword evidence="6" id="KW-0862">Zinc</keyword>
<evidence type="ECO:0000256" key="7">
    <source>
        <dbReference type="ARBA" id="ARBA00023049"/>
    </source>
</evidence>
<dbReference type="EMBL" id="JACHVT010000008">
    <property type="protein sequence ID" value="MBB2988151.1"/>
    <property type="molecule type" value="Genomic_DNA"/>
</dbReference>
<keyword evidence="5" id="KW-0378">Hydrolase</keyword>
<dbReference type="SUPFAM" id="SSF55486">
    <property type="entry name" value="Metalloproteases ('zincins'), catalytic domain"/>
    <property type="match status" value="1"/>
</dbReference>
<proteinExistence type="inferred from homology"/>
<feature type="compositionally biased region" description="Low complexity" evidence="9">
    <location>
        <begin position="36"/>
        <end position="52"/>
    </location>
</feature>
<feature type="signal peptide" evidence="10">
    <location>
        <begin position="1"/>
        <end position="37"/>
    </location>
</feature>
<dbReference type="Proteomes" id="UP000278440">
    <property type="component" value="Unassembled WGS sequence"/>
</dbReference>
<dbReference type="CDD" id="cd04275">
    <property type="entry name" value="ZnMc_pappalysin_like"/>
    <property type="match status" value="1"/>
</dbReference>
<dbReference type="GO" id="GO:0008237">
    <property type="term" value="F:metallopeptidase activity"/>
    <property type="evidence" value="ECO:0007669"/>
    <property type="project" value="UniProtKB-KW"/>
</dbReference>
<evidence type="ECO:0000256" key="8">
    <source>
        <dbReference type="ARBA" id="ARBA00023157"/>
    </source>
</evidence>
<dbReference type="PROSITE" id="PS51318">
    <property type="entry name" value="TAT"/>
    <property type="match status" value="1"/>
</dbReference>
<evidence type="ECO:0000313" key="12">
    <source>
        <dbReference type="EMBL" id="MBB2988151.1"/>
    </source>
</evidence>
<evidence type="ECO:0000256" key="6">
    <source>
        <dbReference type="ARBA" id="ARBA00022833"/>
    </source>
</evidence>
<evidence type="ECO:0000259" key="11">
    <source>
        <dbReference type="Pfam" id="PF05572"/>
    </source>
</evidence>
<dbReference type="GO" id="GO:0006508">
    <property type="term" value="P:proteolysis"/>
    <property type="evidence" value="ECO:0007669"/>
    <property type="project" value="UniProtKB-KW"/>
</dbReference>
<dbReference type="Proteomes" id="UP000590811">
    <property type="component" value="Unassembled WGS sequence"/>
</dbReference>
<evidence type="ECO:0000313" key="13">
    <source>
        <dbReference type="EMBL" id="RKT77897.1"/>
    </source>
</evidence>
<keyword evidence="3" id="KW-0479">Metal-binding</keyword>
<feature type="chain" id="PRO_5038238567" evidence="10">
    <location>
        <begin position="38"/>
        <end position="334"/>
    </location>
</feature>
<evidence type="ECO:0000256" key="10">
    <source>
        <dbReference type="SAM" id="SignalP"/>
    </source>
</evidence>
<dbReference type="Pfam" id="PF05572">
    <property type="entry name" value="Peptidase_M43"/>
    <property type="match status" value="1"/>
</dbReference>
<feature type="region of interest" description="Disordered" evidence="9">
    <location>
        <begin position="36"/>
        <end position="79"/>
    </location>
</feature>
<sequence>MSGVLTRPRTRRTAYLAAVALAAGGLLTTGATTSAQAGAPAAPAGEQCAPGGDTASTPGSSAARVTAGHGGRDRNSMTAAQSAKWDAALQQRVAQRNLAQRAQVGRFAPIDIDVRVHVITRNNGTGGVTPKQVVDQIKVLNEAYAGKTAGASTYTPFRFTLKSYDVTANSDWYNFGDDDERPAKKKLHKGGYDDLNIYIANLDGGLLGYAYYPQDQVGYLDGVVVLGASLPGGSAAPYNEGDTLTHEVGHWLGLAHTFDNGCTAPGDRVDDTPYQADGDNIFFCRESDNTCKQPGRDPVHNFMSYGDDPCLDRFTEGQGYRMLLSWLAFRDPAA</sequence>
<dbReference type="InterPro" id="IPR024079">
    <property type="entry name" value="MetalloPept_cat_dom_sf"/>
</dbReference>
<keyword evidence="14" id="KW-1185">Reference proteome</keyword>
<evidence type="ECO:0000256" key="4">
    <source>
        <dbReference type="ARBA" id="ARBA00022729"/>
    </source>
</evidence>
<evidence type="ECO:0000256" key="1">
    <source>
        <dbReference type="ARBA" id="ARBA00008721"/>
    </source>
</evidence>
<feature type="domain" description="Peptidase M43 pregnancy-associated plasma-A" evidence="11">
    <location>
        <begin position="195"/>
        <end position="322"/>
    </location>
</feature>
<gene>
    <name evidence="13" type="ORF">DFJ68_1329</name>
    <name evidence="12" type="ORF">FHW14_003340</name>
</gene>
<dbReference type="OrthoDB" id="6278496at2"/>
<organism evidence="13 14">
    <name type="scientific">Terracoccus luteus</name>
    <dbReference type="NCBI Taxonomy" id="53356"/>
    <lineage>
        <taxon>Bacteria</taxon>
        <taxon>Bacillati</taxon>
        <taxon>Actinomycetota</taxon>
        <taxon>Actinomycetes</taxon>
        <taxon>Micrococcales</taxon>
        <taxon>Intrasporangiaceae</taxon>
        <taxon>Terracoccus</taxon>
    </lineage>
</organism>
<comment type="caution">
    <text evidence="13">The sequence shown here is derived from an EMBL/GenBank/DDBJ whole genome shotgun (WGS) entry which is preliminary data.</text>
</comment>
<keyword evidence="2" id="KW-0645">Protease</keyword>
<evidence type="ECO:0000256" key="9">
    <source>
        <dbReference type="SAM" id="MobiDB-lite"/>
    </source>
</evidence>
<reference evidence="12 15" key="2">
    <citation type="submission" date="2020-08" db="EMBL/GenBank/DDBJ databases">
        <title>Genomic Encyclopedia of Type Strains, Phase IV (KMG-V): Genome sequencing to study the core and pangenomes of soil and plant-associated prokaryotes.</title>
        <authorList>
            <person name="Whitman W."/>
        </authorList>
    </citation>
    <scope>NUCLEOTIDE SEQUENCE [LARGE SCALE GENOMIC DNA]</scope>
    <source>
        <strain evidence="12 15">B3ACCR2</strain>
    </source>
</reference>
<dbReference type="PANTHER" id="PTHR47466">
    <property type="match status" value="1"/>
</dbReference>
<dbReference type="AlphaFoldDB" id="A0A495XUL2"/>
<accession>A0A495XUL2</accession>
<evidence type="ECO:0000256" key="5">
    <source>
        <dbReference type="ARBA" id="ARBA00022801"/>
    </source>
</evidence>
<evidence type="ECO:0000256" key="3">
    <source>
        <dbReference type="ARBA" id="ARBA00022723"/>
    </source>
</evidence>
<reference evidence="13 14" key="1">
    <citation type="submission" date="2018-10" db="EMBL/GenBank/DDBJ databases">
        <title>Sequencing the genomes of 1000 actinobacteria strains.</title>
        <authorList>
            <person name="Klenk H.-P."/>
        </authorList>
    </citation>
    <scope>NUCLEOTIDE SEQUENCE [LARGE SCALE GENOMIC DNA]</scope>
    <source>
        <strain evidence="13 14">DSM 44267</strain>
    </source>
</reference>
<keyword evidence="7" id="KW-0482">Metalloprotease</keyword>
<evidence type="ECO:0000256" key="2">
    <source>
        <dbReference type="ARBA" id="ARBA00022670"/>
    </source>
</evidence>
<dbReference type="EMBL" id="RBXT01000001">
    <property type="protein sequence ID" value="RKT77897.1"/>
    <property type="molecule type" value="Genomic_DNA"/>
</dbReference>
<dbReference type="GO" id="GO:0046872">
    <property type="term" value="F:metal ion binding"/>
    <property type="evidence" value="ECO:0007669"/>
    <property type="project" value="UniProtKB-KW"/>
</dbReference>
<dbReference type="InterPro" id="IPR006311">
    <property type="entry name" value="TAT_signal"/>
</dbReference>
<dbReference type="RefSeq" id="WP_121032056.1">
    <property type="nucleotide sequence ID" value="NZ_JACHVT010000008.1"/>
</dbReference>
<dbReference type="InterPro" id="IPR008754">
    <property type="entry name" value="Peptidase_M43"/>
</dbReference>
<protein>
    <submittedName>
        <fullName evidence="13">Pregnancy-associated plasma protein-A</fullName>
    </submittedName>
</protein>
<evidence type="ECO:0000313" key="14">
    <source>
        <dbReference type="Proteomes" id="UP000278440"/>
    </source>
</evidence>
<name>A0A495XUL2_9MICO</name>